<dbReference type="GO" id="GO:0030261">
    <property type="term" value="P:chromosome condensation"/>
    <property type="evidence" value="ECO:0007669"/>
    <property type="project" value="UniProtKB-KW"/>
</dbReference>
<gene>
    <name evidence="5" type="ORF">AsAng_0036810</name>
</gene>
<dbReference type="SUPFAM" id="SSF47729">
    <property type="entry name" value="IHF-like DNA-binding proteins"/>
    <property type="match status" value="1"/>
</dbReference>
<dbReference type="GO" id="GO:0030527">
    <property type="term" value="F:structural constituent of chromatin"/>
    <property type="evidence" value="ECO:0007669"/>
    <property type="project" value="InterPro"/>
</dbReference>
<protein>
    <submittedName>
        <fullName evidence="5">HU family DNA-binding protein</fullName>
    </submittedName>
</protein>
<dbReference type="GO" id="GO:0005829">
    <property type="term" value="C:cytosol"/>
    <property type="evidence" value="ECO:0007669"/>
    <property type="project" value="TreeGrafter"/>
</dbReference>
<keyword evidence="3 5" id="KW-0238">DNA-binding</keyword>
<dbReference type="Gene3D" id="4.10.520.10">
    <property type="entry name" value="IHF-like DNA-binding proteins"/>
    <property type="match status" value="1"/>
</dbReference>
<dbReference type="AlphaFoldDB" id="A0A916DT39"/>
<name>A0A916DT39_9BACT</name>
<accession>A0A916DT39</accession>
<proteinExistence type="inferred from homology"/>
<evidence type="ECO:0000313" key="6">
    <source>
        <dbReference type="Proteomes" id="UP001060919"/>
    </source>
</evidence>
<dbReference type="Proteomes" id="UP001060919">
    <property type="component" value="Chromosome"/>
</dbReference>
<dbReference type="InterPro" id="IPR010992">
    <property type="entry name" value="IHF-like_DNA-bd_dom_sf"/>
</dbReference>
<evidence type="ECO:0000256" key="4">
    <source>
        <dbReference type="RuleBase" id="RU003939"/>
    </source>
</evidence>
<keyword evidence="2" id="KW-0226">DNA condensation</keyword>
<dbReference type="Pfam" id="PF00216">
    <property type="entry name" value="Bac_DNA_binding"/>
    <property type="match status" value="1"/>
</dbReference>
<keyword evidence="6" id="KW-1185">Reference proteome</keyword>
<dbReference type="InterPro" id="IPR020816">
    <property type="entry name" value="Histone-like_DNA-bd_CS"/>
</dbReference>
<dbReference type="PROSITE" id="PS00045">
    <property type="entry name" value="HISTONE_LIKE"/>
    <property type="match status" value="1"/>
</dbReference>
<evidence type="ECO:0000256" key="2">
    <source>
        <dbReference type="ARBA" id="ARBA00023067"/>
    </source>
</evidence>
<evidence type="ECO:0000313" key="5">
    <source>
        <dbReference type="EMBL" id="BDS12954.1"/>
    </source>
</evidence>
<dbReference type="PRINTS" id="PR01727">
    <property type="entry name" value="DNABINDINGHU"/>
</dbReference>
<dbReference type="RefSeq" id="WP_264788292.1">
    <property type="nucleotide sequence ID" value="NZ_AP026867.1"/>
</dbReference>
<organism evidence="5 6">
    <name type="scientific">Aureispira anguillae</name>
    <dbReference type="NCBI Taxonomy" id="2864201"/>
    <lineage>
        <taxon>Bacteria</taxon>
        <taxon>Pseudomonadati</taxon>
        <taxon>Bacteroidota</taxon>
        <taxon>Saprospiria</taxon>
        <taxon>Saprospirales</taxon>
        <taxon>Saprospiraceae</taxon>
        <taxon>Aureispira</taxon>
    </lineage>
</organism>
<sequence>MNKGDLIDKIAEKAGLKKADAAAALDATLESIKDALKDGDKVTLVGFCTLNTSYRAARKGVNPSTNKPVQIPEKVTVKFKAGKLLSDSVNTSALKKALKPKK</sequence>
<evidence type="ECO:0000256" key="3">
    <source>
        <dbReference type="ARBA" id="ARBA00023125"/>
    </source>
</evidence>
<dbReference type="SMART" id="SM00411">
    <property type="entry name" value="BHL"/>
    <property type="match status" value="1"/>
</dbReference>
<comment type="similarity">
    <text evidence="1 4">Belongs to the bacterial histone-like protein family.</text>
</comment>
<dbReference type="GO" id="GO:0003677">
    <property type="term" value="F:DNA binding"/>
    <property type="evidence" value="ECO:0007669"/>
    <property type="project" value="UniProtKB-KW"/>
</dbReference>
<dbReference type="PANTHER" id="PTHR33175:SF3">
    <property type="entry name" value="DNA-BINDING PROTEIN HU-BETA"/>
    <property type="match status" value="1"/>
</dbReference>
<reference evidence="5" key="1">
    <citation type="submission" date="2022-09" db="EMBL/GenBank/DDBJ databases">
        <title>Aureispira anguillicida sp. nov., isolated from Leptocephalus of Japanese eel Anguilla japonica.</title>
        <authorList>
            <person name="Yuasa K."/>
            <person name="Mekata T."/>
            <person name="Ikunari K."/>
        </authorList>
    </citation>
    <scope>NUCLEOTIDE SEQUENCE</scope>
    <source>
        <strain evidence="5">EL160426</strain>
    </source>
</reference>
<dbReference type="CDD" id="cd13831">
    <property type="entry name" value="HU"/>
    <property type="match status" value="1"/>
</dbReference>
<dbReference type="InterPro" id="IPR000119">
    <property type="entry name" value="Hist_DNA-bd"/>
</dbReference>
<dbReference type="PANTHER" id="PTHR33175">
    <property type="entry name" value="DNA-BINDING PROTEIN HU"/>
    <property type="match status" value="1"/>
</dbReference>
<dbReference type="KEGG" id="aup:AsAng_0036810"/>
<evidence type="ECO:0000256" key="1">
    <source>
        <dbReference type="ARBA" id="ARBA00010529"/>
    </source>
</evidence>
<dbReference type="EMBL" id="AP026867">
    <property type="protein sequence ID" value="BDS12954.1"/>
    <property type="molecule type" value="Genomic_DNA"/>
</dbReference>